<comment type="caution">
    <text evidence="1">The sequence shown here is derived from an EMBL/GenBank/DDBJ whole genome shotgun (WGS) entry which is preliminary data.</text>
</comment>
<proteinExistence type="predicted"/>
<name>A0ACB8BI36_9AGAM</name>
<keyword evidence="2" id="KW-1185">Reference proteome</keyword>
<dbReference type="EMBL" id="MU266404">
    <property type="protein sequence ID" value="KAH7925364.1"/>
    <property type="molecule type" value="Genomic_DNA"/>
</dbReference>
<evidence type="ECO:0000313" key="1">
    <source>
        <dbReference type="EMBL" id="KAH7925364.1"/>
    </source>
</evidence>
<gene>
    <name evidence="1" type="ORF">BV22DRAFT_1089268</name>
</gene>
<evidence type="ECO:0000313" key="2">
    <source>
        <dbReference type="Proteomes" id="UP000790709"/>
    </source>
</evidence>
<accession>A0ACB8BI36</accession>
<organism evidence="1 2">
    <name type="scientific">Leucogyrophana mollusca</name>
    <dbReference type="NCBI Taxonomy" id="85980"/>
    <lineage>
        <taxon>Eukaryota</taxon>
        <taxon>Fungi</taxon>
        <taxon>Dikarya</taxon>
        <taxon>Basidiomycota</taxon>
        <taxon>Agaricomycotina</taxon>
        <taxon>Agaricomycetes</taxon>
        <taxon>Agaricomycetidae</taxon>
        <taxon>Boletales</taxon>
        <taxon>Boletales incertae sedis</taxon>
        <taxon>Leucogyrophana</taxon>
    </lineage>
</organism>
<sequence length="481" mass="52245">MSSDARISLHAPLLLSHSVSSPAHPGENGLASNSSYFSALHAVAGEKTHTGRPVNIRSADLIVRADSTPERLHHASEEPNPKSPVKATFQNAHRRHESITSPSRLHPSNRVVSPRSPPPSPYSKGKHPFGLPLHSDTRIPIYDPDLEYGKDSRTPRPLSDFYNSQSFWLVLYFSFNLGLTLYNKGVLIQFPFPYTLTALHALCGSIGGFVLLRRGAFVPAKLSDVDNAALIAFSILYTINIAVSNLSLQLVTVPFHQVVRAATPIFTIILSAFLFGMRSSRHKMASLVPVIAGVGLATYGDYYCTLSGLLLTVLGTVLAAVKTIFTSILQSPSSPQAPRAPSPLRLVIPPRLHLHPLDLLTRMAPLAFIQCIILALCTGELDRVRHYSAHEMSPFKVVALLLNGTIAFGLNVVSFTANKKAGPLSMTVAANVKQVLSIFLAVLIFDLTISATNAMGILLTLAGGAWYATIEYQEKKSKHRI</sequence>
<dbReference type="Proteomes" id="UP000790709">
    <property type="component" value="Unassembled WGS sequence"/>
</dbReference>
<protein>
    <submittedName>
        <fullName evidence="1">TPT-domain-containing protein</fullName>
    </submittedName>
</protein>
<reference evidence="1" key="1">
    <citation type="journal article" date="2021" name="New Phytol.">
        <title>Evolutionary innovations through gain and loss of genes in the ectomycorrhizal Boletales.</title>
        <authorList>
            <person name="Wu G."/>
            <person name="Miyauchi S."/>
            <person name="Morin E."/>
            <person name="Kuo A."/>
            <person name="Drula E."/>
            <person name="Varga T."/>
            <person name="Kohler A."/>
            <person name="Feng B."/>
            <person name="Cao Y."/>
            <person name="Lipzen A."/>
            <person name="Daum C."/>
            <person name="Hundley H."/>
            <person name="Pangilinan J."/>
            <person name="Johnson J."/>
            <person name="Barry K."/>
            <person name="LaButti K."/>
            <person name="Ng V."/>
            <person name="Ahrendt S."/>
            <person name="Min B."/>
            <person name="Choi I.G."/>
            <person name="Park H."/>
            <person name="Plett J.M."/>
            <person name="Magnuson J."/>
            <person name="Spatafora J.W."/>
            <person name="Nagy L.G."/>
            <person name="Henrissat B."/>
            <person name="Grigoriev I.V."/>
            <person name="Yang Z.L."/>
            <person name="Xu J."/>
            <person name="Martin F.M."/>
        </authorList>
    </citation>
    <scope>NUCLEOTIDE SEQUENCE</scope>
    <source>
        <strain evidence="1">KUC20120723A-06</strain>
    </source>
</reference>